<feature type="domain" description="RNA polymerase sigma-70 region 2" evidence="8">
    <location>
        <begin position="68"/>
        <end position="130"/>
    </location>
</feature>
<keyword evidence="2 6" id="KW-0805">Transcription regulation</keyword>
<evidence type="ECO:0000256" key="7">
    <source>
        <dbReference type="SAM" id="MobiDB-lite"/>
    </source>
</evidence>
<dbReference type="KEGG" id="pbor:BSF38_00198"/>
<comment type="similarity">
    <text evidence="1 6">Belongs to the sigma-70 factor family. ECF subfamily.</text>
</comment>
<evidence type="ECO:0000259" key="8">
    <source>
        <dbReference type="Pfam" id="PF04542"/>
    </source>
</evidence>
<dbReference type="GO" id="GO:0003677">
    <property type="term" value="F:DNA binding"/>
    <property type="evidence" value="ECO:0007669"/>
    <property type="project" value="UniProtKB-KW"/>
</dbReference>
<dbReference type="STRING" id="1387353.BSF38_00198"/>
<dbReference type="InterPro" id="IPR013324">
    <property type="entry name" value="RNA_pol_sigma_r3/r4-like"/>
</dbReference>
<dbReference type="InterPro" id="IPR007627">
    <property type="entry name" value="RNA_pol_sigma70_r2"/>
</dbReference>
<keyword evidence="3 6" id="KW-0731">Sigma factor</keyword>
<evidence type="ECO:0000256" key="4">
    <source>
        <dbReference type="ARBA" id="ARBA00023125"/>
    </source>
</evidence>
<keyword evidence="4 6" id="KW-0238">DNA-binding</keyword>
<keyword evidence="5 6" id="KW-0804">Transcription</keyword>
<organism evidence="9 10">
    <name type="scientific">Paludisphaera borealis</name>
    <dbReference type="NCBI Taxonomy" id="1387353"/>
    <lineage>
        <taxon>Bacteria</taxon>
        <taxon>Pseudomonadati</taxon>
        <taxon>Planctomycetota</taxon>
        <taxon>Planctomycetia</taxon>
        <taxon>Isosphaerales</taxon>
        <taxon>Isosphaeraceae</taxon>
        <taxon>Paludisphaera</taxon>
    </lineage>
</organism>
<keyword evidence="10" id="KW-1185">Reference proteome</keyword>
<dbReference type="Gene3D" id="1.10.1740.10">
    <property type="match status" value="1"/>
</dbReference>
<proteinExistence type="inferred from homology"/>
<sequence>MSRALPAAPSRGRPSTMQPPGNETYKIEAFRGAEPRMDRLSAAKTQMNEATTADGRAGVLEKLVRDQQAGIRAFIRMLGVQEASVDDLAQETFLVAYQKLGLWDSTRDAGSWLRGIARNLAANERRKSGRRTRLLQGGLGDFLVDQADGEQLPAATEWIEALRSCLQDLPPPGRELLVRRYADGELAEAMAARMRVRGDALRQKLLRLRQIVKACIERKTGEAGR</sequence>
<dbReference type="SUPFAM" id="SSF88946">
    <property type="entry name" value="Sigma2 domain of RNA polymerase sigma factors"/>
    <property type="match status" value="1"/>
</dbReference>
<dbReference type="Proteomes" id="UP000186309">
    <property type="component" value="Chromosome"/>
</dbReference>
<dbReference type="GO" id="GO:0016987">
    <property type="term" value="F:sigma factor activity"/>
    <property type="evidence" value="ECO:0007669"/>
    <property type="project" value="UniProtKB-KW"/>
</dbReference>
<evidence type="ECO:0000313" key="9">
    <source>
        <dbReference type="EMBL" id="APW58794.1"/>
    </source>
</evidence>
<dbReference type="SUPFAM" id="SSF88659">
    <property type="entry name" value="Sigma3 and sigma4 domains of RNA polymerase sigma factors"/>
    <property type="match status" value="1"/>
</dbReference>
<dbReference type="PANTHER" id="PTHR43133">
    <property type="entry name" value="RNA POLYMERASE ECF-TYPE SIGMA FACTO"/>
    <property type="match status" value="1"/>
</dbReference>
<dbReference type="InterPro" id="IPR013325">
    <property type="entry name" value="RNA_pol_sigma_r2"/>
</dbReference>
<evidence type="ECO:0000256" key="5">
    <source>
        <dbReference type="ARBA" id="ARBA00023163"/>
    </source>
</evidence>
<dbReference type="InterPro" id="IPR014284">
    <property type="entry name" value="RNA_pol_sigma-70_dom"/>
</dbReference>
<gene>
    <name evidence="9" type="ORF">BSF38_00198</name>
</gene>
<dbReference type="NCBIfam" id="TIGR02937">
    <property type="entry name" value="sigma70-ECF"/>
    <property type="match status" value="1"/>
</dbReference>
<feature type="region of interest" description="Disordered" evidence="7">
    <location>
        <begin position="1"/>
        <end position="23"/>
    </location>
</feature>
<name>A0A1U7CIN0_9BACT</name>
<evidence type="ECO:0000256" key="1">
    <source>
        <dbReference type="ARBA" id="ARBA00010641"/>
    </source>
</evidence>
<reference evidence="10" key="1">
    <citation type="submission" date="2016-12" db="EMBL/GenBank/DDBJ databases">
        <title>Comparative genomics of four Isosphaeraceae planctomycetes: a common pool of plasmids and glycoside hydrolase genes.</title>
        <authorList>
            <person name="Ivanova A."/>
        </authorList>
    </citation>
    <scope>NUCLEOTIDE SEQUENCE [LARGE SCALE GENOMIC DNA]</scope>
    <source>
        <strain evidence="10">PX4</strain>
    </source>
</reference>
<dbReference type="PROSITE" id="PS01063">
    <property type="entry name" value="SIGMA70_ECF"/>
    <property type="match status" value="1"/>
</dbReference>
<dbReference type="GO" id="GO:0006352">
    <property type="term" value="P:DNA-templated transcription initiation"/>
    <property type="evidence" value="ECO:0007669"/>
    <property type="project" value="InterPro"/>
</dbReference>
<dbReference type="EMBL" id="CP019082">
    <property type="protein sequence ID" value="APW58794.1"/>
    <property type="molecule type" value="Genomic_DNA"/>
</dbReference>
<evidence type="ECO:0000256" key="3">
    <source>
        <dbReference type="ARBA" id="ARBA00023082"/>
    </source>
</evidence>
<dbReference type="AlphaFoldDB" id="A0A1U7CIN0"/>
<protein>
    <recommendedName>
        <fullName evidence="6">RNA polymerase sigma factor</fullName>
    </recommendedName>
</protein>
<dbReference type="InterPro" id="IPR039425">
    <property type="entry name" value="RNA_pol_sigma-70-like"/>
</dbReference>
<dbReference type="InterPro" id="IPR000838">
    <property type="entry name" value="RNA_pol_sigma70_ECF_CS"/>
</dbReference>
<dbReference type="Pfam" id="PF04542">
    <property type="entry name" value="Sigma70_r2"/>
    <property type="match status" value="1"/>
</dbReference>
<evidence type="ECO:0000256" key="6">
    <source>
        <dbReference type="RuleBase" id="RU000716"/>
    </source>
</evidence>
<evidence type="ECO:0000256" key="2">
    <source>
        <dbReference type="ARBA" id="ARBA00023015"/>
    </source>
</evidence>
<accession>A0A1U7CIN0</accession>
<evidence type="ECO:0000313" key="10">
    <source>
        <dbReference type="Proteomes" id="UP000186309"/>
    </source>
</evidence>
<dbReference type="PANTHER" id="PTHR43133:SF51">
    <property type="entry name" value="RNA POLYMERASE SIGMA FACTOR"/>
    <property type="match status" value="1"/>
</dbReference>